<evidence type="ECO:0000256" key="4">
    <source>
        <dbReference type="ARBA" id="ARBA00022741"/>
    </source>
</evidence>
<dbReference type="GO" id="GO:0005524">
    <property type="term" value="F:ATP binding"/>
    <property type="evidence" value="ECO:0007669"/>
    <property type="project" value="UniProtKB-KW"/>
</dbReference>
<dbReference type="Pfam" id="PF21960">
    <property type="entry name" value="RCF1-5-like_lid"/>
    <property type="match status" value="1"/>
</dbReference>
<dbReference type="GO" id="GO:0003689">
    <property type="term" value="F:DNA clamp loader activity"/>
    <property type="evidence" value="ECO:0007669"/>
    <property type="project" value="TreeGrafter"/>
</dbReference>
<dbReference type="InterPro" id="IPR003593">
    <property type="entry name" value="AAA+_ATPase"/>
</dbReference>
<evidence type="ECO:0000256" key="1">
    <source>
        <dbReference type="ARBA" id="ARBA00004123"/>
    </source>
</evidence>
<gene>
    <name evidence="12" type="ORF">CKAH01_00721</name>
</gene>
<dbReference type="InterPro" id="IPR003959">
    <property type="entry name" value="ATPase_AAA_core"/>
</dbReference>
<dbReference type="GO" id="GO:0005634">
    <property type="term" value="C:nucleus"/>
    <property type="evidence" value="ECO:0007669"/>
    <property type="project" value="UniProtKB-SubCell"/>
</dbReference>
<dbReference type="InterPro" id="IPR008921">
    <property type="entry name" value="DNA_pol3_clamp-load_cplx_C"/>
</dbReference>
<protein>
    <recommendedName>
        <fullName evidence="8">Replication factor C subunit 2</fullName>
    </recommendedName>
    <alternativeName>
        <fullName evidence="9">Activator 1 41 kDa subunit</fullName>
    </alternativeName>
</protein>
<evidence type="ECO:0000256" key="2">
    <source>
        <dbReference type="ARBA" id="ARBA00005378"/>
    </source>
</evidence>
<dbReference type="GO" id="GO:0031391">
    <property type="term" value="C:Elg1 RFC-like complex"/>
    <property type="evidence" value="ECO:0007669"/>
    <property type="project" value="UniProtKB-ARBA"/>
</dbReference>
<dbReference type="PANTHER" id="PTHR11669:SF20">
    <property type="entry name" value="REPLICATION FACTOR C SUBUNIT 4"/>
    <property type="match status" value="1"/>
</dbReference>
<sequence length="381" mass="42129">MASFFDLKARKAAAANGAAQKQEKSSQPPRAQPWVEKYRPKTLSDVTAQDHTVTVLQRTLQASNLPHMLFYGPPGTGKTSTVLALAKELYGPEMMKSRVLELNASDERGISIVREKVKDFARMQLTNPTAEYKKKYPVPPFKIIILDEADSMTQDAQSALRRTMETYSKITRFCLICNYVTRIIDPLASRCSKFRFKSLDQGNAKRRLEDIAQNEGVQLEDGAVDALIKCSEGDLRKAITFLQSAARLVGAGNEEKSAEDAMDVDKKPVTVKTVEDTAGVIPENTIDNLVSAIRPQRAGDTYQNVAKAVEDMVADGWSAGQVVSQLYQAIVFDETIPDVQKNKIVLIFSEVDKRLVDGADEHLSILDLSLRISGVMSGRNN</sequence>
<keyword evidence="5" id="KW-0067">ATP-binding</keyword>
<dbReference type="Proteomes" id="UP001281614">
    <property type="component" value="Unassembled WGS sequence"/>
</dbReference>
<dbReference type="Gene3D" id="1.10.8.60">
    <property type="match status" value="1"/>
</dbReference>
<keyword evidence="13" id="KW-1185">Reference proteome</keyword>
<evidence type="ECO:0000256" key="5">
    <source>
        <dbReference type="ARBA" id="ARBA00022840"/>
    </source>
</evidence>
<dbReference type="InterPro" id="IPR050238">
    <property type="entry name" value="DNA_Rep/Repair_Clamp_Loader"/>
</dbReference>
<dbReference type="InterPro" id="IPR013748">
    <property type="entry name" value="Rep_factorC_C"/>
</dbReference>
<comment type="caution">
    <text evidence="12">The sequence shown here is derived from an EMBL/GenBank/DDBJ whole genome shotgun (WGS) entry which is preliminary data.</text>
</comment>
<dbReference type="FunFam" id="3.40.50.300:FF:000237">
    <property type="entry name" value="replication factor C subunit 4"/>
    <property type="match status" value="1"/>
</dbReference>
<evidence type="ECO:0000259" key="11">
    <source>
        <dbReference type="SMART" id="SM00382"/>
    </source>
</evidence>
<feature type="region of interest" description="Disordered" evidence="10">
    <location>
        <begin position="15"/>
        <end position="34"/>
    </location>
</feature>
<dbReference type="Gene3D" id="1.20.272.10">
    <property type="match status" value="1"/>
</dbReference>
<dbReference type="SUPFAM" id="SSF48019">
    <property type="entry name" value="post-AAA+ oligomerization domain-like"/>
    <property type="match status" value="1"/>
</dbReference>
<accession>A0AAD9YL01</accession>
<dbReference type="FunFam" id="1.20.272.10:FF:000011">
    <property type="entry name" value="Replication factor C subunit 2"/>
    <property type="match status" value="1"/>
</dbReference>
<comment type="subcellular location">
    <subcellularLocation>
        <location evidence="1">Nucleus</location>
    </subcellularLocation>
</comment>
<evidence type="ECO:0000256" key="10">
    <source>
        <dbReference type="SAM" id="MobiDB-lite"/>
    </source>
</evidence>
<keyword evidence="4" id="KW-0547">Nucleotide-binding</keyword>
<dbReference type="GO" id="GO:0003677">
    <property type="term" value="F:DNA binding"/>
    <property type="evidence" value="ECO:0007669"/>
    <property type="project" value="UniProtKB-KW"/>
</dbReference>
<evidence type="ECO:0000256" key="3">
    <source>
        <dbReference type="ARBA" id="ARBA00022705"/>
    </source>
</evidence>
<keyword evidence="3" id="KW-0235">DNA replication</keyword>
<keyword evidence="7" id="KW-0539">Nucleus</keyword>
<feature type="domain" description="AAA+ ATPase" evidence="11">
    <location>
        <begin position="64"/>
        <end position="200"/>
    </location>
</feature>
<evidence type="ECO:0000256" key="7">
    <source>
        <dbReference type="ARBA" id="ARBA00023242"/>
    </source>
</evidence>
<dbReference type="GO" id="GO:0005663">
    <property type="term" value="C:DNA replication factor C complex"/>
    <property type="evidence" value="ECO:0007669"/>
    <property type="project" value="TreeGrafter"/>
</dbReference>
<dbReference type="FunFam" id="1.10.8.60:FF:000032">
    <property type="entry name" value="Replication factor C subunit 4"/>
    <property type="match status" value="1"/>
</dbReference>
<keyword evidence="6" id="KW-0238">DNA-binding</keyword>
<dbReference type="Gene3D" id="3.40.50.300">
    <property type="entry name" value="P-loop containing nucleotide triphosphate hydrolases"/>
    <property type="match status" value="1"/>
</dbReference>
<dbReference type="GO" id="GO:0016887">
    <property type="term" value="F:ATP hydrolysis activity"/>
    <property type="evidence" value="ECO:0007669"/>
    <property type="project" value="InterPro"/>
</dbReference>
<evidence type="ECO:0000256" key="8">
    <source>
        <dbReference type="ARBA" id="ARBA00040745"/>
    </source>
</evidence>
<dbReference type="Pfam" id="PF00004">
    <property type="entry name" value="AAA"/>
    <property type="match status" value="1"/>
</dbReference>
<evidence type="ECO:0000313" key="12">
    <source>
        <dbReference type="EMBL" id="KAK2769114.1"/>
    </source>
</evidence>
<dbReference type="EMBL" id="VYYT01000112">
    <property type="protein sequence ID" value="KAK2769114.1"/>
    <property type="molecule type" value="Genomic_DNA"/>
</dbReference>
<dbReference type="GO" id="GO:0006281">
    <property type="term" value="P:DNA repair"/>
    <property type="evidence" value="ECO:0007669"/>
    <property type="project" value="UniProtKB-ARBA"/>
</dbReference>
<dbReference type="CDD" id="cd18140">
    <property type="entry name" value="HLD_clamp_RFC"/>
    <property type="match status" value="1"/>
</dbReference>
<reference evidence="12" key="1">
    <citation type="submission" date="2023-02" db="EMBL/GenBank/DDBJ databases">
        <title>Colletotrichum kahawae CIFC_Que2 genome sequencing and assembly.</title>
        <authorList>
            <person name="Baroncelli R."/>
        </authorList>
    </citation>
    <scope>NUCLEOTIDE SEQUENCE</scope>
    <source>
        <strain evidence="12">CIFC_Que2</strain>
    </source>
</reference>
<dbReference type="SUPFAM" id="SSF52540">
    <property type="entry name" value="P-loop containing nucleoside triphosphate hydrolases"/>
    <property type="match status" value="1"/>
</dbReference>
<proteinExistence type="inferred from homology"/>
<evidence type="ECO:0000256" key="6">
    <source>
        <dbReference type="ARBA" id="ARBA00023125"/>
    </source>
</evidence>
<dbReference type="InterPro" id="IPR027417">
    <property type="entry name" value="P-loop_NTPase"/>
</dbReference>
<dbReference type="PANTHER" id="PTHR11669">
    <property type="entry name" value="REPLICATION FACTOR C / DNA POLYMERASE III GAMMA-TAU SUBUNIT"/>
    <property type="match status" value="1"/>
</dbReference>
<name>A0AAD9YL01_COLKA</name>
<dbReference type="GO" id="GO:0000076">
    <property type="term" value="P:DNA replication checkpoint signaling"/>
    <property type="evidence" value="ECO:0007669"/>
    <property type="project" value="UniProtKB-ARBA"/>
</dbReference>
<organism evidence="12 13">
    <name type="scientific">Colletotrichum kahawae</name>
    <name type="common">Coffee berry disease fungus</name>
    <dbReference type="NCBI Taxonomy" id="34407"/>
    <lineage>
        <taxon>Eukaryota</taxon>
        <taxon>Fungi</taxon>
        <taxon>Dikarya</taxon>
        <taxon>Ascomycota</taxon>
        <taxon>Pezizomycotina</taxon>
        <taxon>Sordariomycetes</taxon>
        <taxon>Hypocreomycetidae</taxon>
        <taxon>Glomerellales</taxon>
        <taxon>Glomerellaceae</taxon>
        <taxon>Colletotrichum</taxon>
        <taxon>Colletotrichum gloeosporioides species complex</taxon>
    </lineage>
</organism>
<evidence type="ECO:0000256" key="9">
    <source>
        <dbReference type="ARBA" id="ARBA00075373"/>
    </source>
</evidence>
<dbReference type="AlphaFoldDB" id="A0AAD9YL01"/>
<dbReference type="CDD" id="cd00009">
    <property type="entry name" value="AAA"/>
    <property type="match status" value="1"/>
</dbReference>
<dbReference type="NCBIfam" id="NF001679">
    <property type="entry name" value="PRK00440.1"/>
    <property type="match status" value="1"/>
</dbReference>
<evidence type="ECO:0000313" key="13">
    <source>
        <dbReference type="Proteomes" id="UP001281614"/>
    </source>
</evidence>
<dbReference type="InterPro" id="IPR047854">
    <property type="entry name" value="RFC_lid"/>
</dbReference>
<dbReference type="SMART" id="SM00382">
    <property type="entry name" value="AAA"/>
    <property type="match status" value="1"/>
</dbReference>
<dbReference type="Pfam" id="PF08542">
    <property type="entry name" value="Rep_fac_C"/>
    <property type="match status" value="1"/>
</dbReference>
<dbReference type="GO" id="GO:0006271">
    <property type="term" value="P:DNA strand elongation involved in DNA replication"/>
    <property type="evidence" value="ECO:0007669"/>
    <property type="project" value="UniProtKB-ARBA"/>
</dbReference>
<comment type="similarity">
    <text evidence="2">Belongs to the activator 1 small subunits family.</text>
</comment>